<evidence type="ECO:0000313" key="1">
    <source>
        <dbReference type="EMBL" id="MCH84425.1"/>
    </source>
</evidence>
<protein>
    <recommendedName>
        <fullName evidence="3">Reverse transcriptase zinc-binding domain-containing protein</fullName>
    </recommendedName>
</protein>
<organism evidence="1 2">
    <name type="scientific">Trifolium medium</name>
    <dbReference type="NCBI Taxonomy" id="97028"/>
    <lineage>
        <taxon>Eukaryota</taxon>
        <taxon>Viridiplantae</taxon>
        <taxon>Streptophyta</taxon>
        <taxon>Embryophyta</taxon>
        <taxon>Tracheophyta</taxon>
        <taxon>Spermatophyta</taxon>
        <taxon>Magnoliopsida</taxon>
        <taxon>eudicotyledons</taxon>
        <taxon>Gunneridae</taxon>
        <taxon>Pentapetalae</taxon>
        <taxon>rosids</taxon>
        <taxon>fabids</taxon>
        <taxon>Fabales</taxon>
        <taxon>Fabaceae</taxon>
        <taxon>Papilionoideae</taxon>
        <taxon>50 kb inversion clade</taxon>
        <taxon>NPAAA clade</taxon>
        <taxon>Hologalegina</taxon>
        <taxon>IRL clade</taxon>
        <taxon>Trifolieae</taxon>
        <taxon>Trifolium</taxon>
    </lineage>
</organism>
<evidence type="ECO:0008006" key="3">
    <source>
        <dbReference type="Google" id="ProtNLM"/>
    </source>
</evidence>
<sequence length="127" mass="14146">MLGECQTLLLHLSLQVQSSDRRQWQLDSDKGYTVRGAYQLLMLRQNILSSAAHHCVSSCGAVESAQHLFLSCSTFGSLWSLVCSWIGSSSVTAQTLSDHFVQFTNSAIADTREPKEFEEDRNCRLSS</sequence>
<comment type="caution">
    <text evidence="1">The sequence shown here is derived from an EMBL/GenBank/DDBJ whole genome shotgun (WGS) entry which is preliminary data.</text>
</comment>
<dbReference type="Proteomes" id="UP000265520">
    <property type="component" value="Unassembled WGS sequence"/>
</dbReference>
<dbReference type="EMBL" id="LXQA010006794">
    <property type="protein sequence ID" value="MCH84425.1"/>
    <property type="molecule type" value="Genomic_DNA"/>
</dbReference>
<reference evidence="1 2" key="1">
    <citation type="journal article" date="2018" name="Front. Plant Sci.">
        <title>Red Clover (Trifolium pratense) and Zigzag Clover (T. medium) - A Picture of Genomic Similarities and Differences.</title>
        <authorList>
            <person name="Dluhosova J."/>
            <person name="Istvanek J."/>
            <person name="Nedelnik J."/>
            <person name="Repkova J."/>
        </authorList>
    </citation>
    <scope>NUCLEOTIDE SEQUENCE [LARGE SCALE GENOMIC DNA]</scope>
    <source>
        <strain evidence="2">cv. 10/8</strain>
        <tissue evidence="1">Leaf</tissue>
    </source>
</reference>
<gene>
    <name evidence="1" type="ORF">A2U01_0005257</name>
</gene>
<accession>A0A392MBE6</accession>
<evidence type="ECO:0000313" key="2">
    <source>
        <dbReference type="Proteomes" id="UP000265520"/>
    </source>
</evidence>
<keyword evidence="2" id="KW-1185">Reference proteome</keyword>
<name>A0A392MBE6_9FABA</name>
<proteinExistence type="predicted"/>
<dbReference type="AlphaFoldDB" id="A0A392MBE6"/>